<keyword evidence="5" id="KW-0460">Magnesium</keyword>
<dbReference type="SUPFAM" id="SSF53659">
    <property type="entry name" value="Isocitrate/Isopropylmalate dehydrogenase-like"/>
    <property type="match status" value="1"/>
</dbReference>
<keyword evidence="4" id="KW-0479">Metal-binding</keyword>
<keyword evidence="6 10" id="KW-0521">NADP</keyword>
<gene>
    <name evidence="11" type="ORF">ACFFHW_09105</name>
</gene>
<dbReference type="EMBL" id="JBHLVX010000036">
    <property type="protein sequence ID" value="MFC0268137.1"/>
    <property type="molecule type" value="Genomic_DNA"/>
</dbReference>
<keyword evidence="7 10" id="KW-0560">Oxidoreductase</keyword>
<sequence length="744" mass="81847">MSNTPKIIYTLTDEAPALATHSLLPIIDAFTDSAGITVETRDISLAGRILAQFADRLSSDQQIGDHLAELGELAATPEANIIKLPNISASVPQLKAAIRELQKQGFDLPDYPEEPASDAEKDARARYDRVKGSAVNPVLREGNSDRRAPQSVKNYAKKYPHRMGQWSSDSKSHVAHMSEGDFYGTEKSAVIDRAGKVKIELLQKDGSQTLLKEVAVTEGEVIDGACMSSRHLRRFIDAEIKDAQKQGVLFSLHLKATMMKVSDPIIFGMVVSEFYREVLDKHAEVLKSAGFSPNSGIGDLYASIASLPTDKQDEIKADIDALYKARPSLAMVDSHKGITNLHVPSDVIIDASMPAMIRDSGKMWGADDDRHDAKAVIPDRCYAGIYQATIEECRQNGAFDPTTMGSVPNVGLMAQKAEEYGSHDKTFQIPADGSVRVSDDSGHVLFEHEVEREDIWRMCQTKDAPIRDWVKLAVNRARDSHTPAIFWLDAERAHDATLIQKVEAYLKEHDTDGLDISIMAPVAAMEKTLARTRRGEDTISVTGNVLRDYLTDLFPIMELGTSAKMLSIVPLMNGGGLFETGAGGSAPKHVQQLVEENHLRWDSLGEFLALAASLEHLGKTFDNQRALVLASALDRANGEFLDSDKSPKRKTGELDNRGSHFYLALYWAKALAEQDDDAELKKLFGELYKTLAEREQEIVGELNGVQGKPVELGGYYHPDHDKASQAMRPSTLLNEALATLSRKS</sequence>
<evidence type="ECO:0000256" key="9">
    <source>
        <dbReference type="ARBA" id="ARBA00046318"/>
    </source>
</evidence>
<proteinExistence type="inferred from homology"/>
<comment type="similarity">
    <text evidence="9 10">Belongs to the monomeric-type IDH family.</text>
</comment>
<evidence type="ECO:0000256" key="6">
    <source>
        <dbReference type="ARBA" id="ARBA00022857"/>
    </source>
</evidence>
<dbReference type="PIRSF" id="PIRSF009407">
    <property type="entry name" value="IDH_monmr"/>
    <property type="match status" value="1"/>
</dbReference>
<evidence type="ECO:0000256" key="10">
    <source>
        <dbReference type="PIRNR" id="PIRNR009407"/>
    </source>
</evidence>
<dbReference type="Proteomes" id="UP001589814">
    <property type="component" value="Unassembled WGS sequence"/>
</dbReference>
<dbReference type="PANTHER" id="PTHR36999:SF1">
    <property type="entry name" value="ISOCITRATE DEHYDROGENASE (NADP(+))"/>
    <property type="match status" value="1"/>
</dbReference>
<accession>A0ABV6G565</accession>
<evidence type="ECO:0000256" key="2">
    <source>
        <dbReference type="ARBA" id="ARBA00022435"/>
    </source>
</evidence>
<comment type="catalytic activity">
    <reaction evidence="8 10">
        <text>D-threo-isocitrate + NADP(+) = 2-oxoglutarate + CO2 + NADPH</text>
        <dbReference type="Rhea" id="RHEA:19629"/>
        <dbReference type="ChEBI" id="CHEBI:15562"/>
        <dbReference type="ChEBI" id="CHEBI:16526"/>
        <dbReference type="ChEBI" id="CHEBI:16810"/>
        <dbReference type="ChEBI" id="CHEBI:57783"/>
        <dbReference type="ChEBI" id="CHEBI:58349"/>
        <dbReference type="EC" id="1.1.1.42"/>
    </reaction>
</comment>
<keyword evidence="3 10" id="KW-0816">Tricarboxylic acid cycle</keyword>
<protein>
    <recommendedName>
        <fullName evidence="10">Isocitrate dehydrogenase [NADP]</fullName>
        <ecNumber evidence="10">1.1.1.42</ecNumber>
    </recommendedName>
    <alternativeName>
        <fullName evidence="10">Oxalosuccinate decarboxylase</fullName>
    </alternativeName>
</protein>
<evidence type="ECO:0000256" key="1">
    <source>
        <dbReference type="ARBA" id="ARBA00001946"/>
    </source>
</evidence>
<dbReference type="PANTHER" id="PTHR36999">
    <property type="entry name" value="ISOCITRATE DEHYDROGENASE [NADP]"/>
    <property type="match status" value="1"/>
</dbReference>
<evidence type="ECO:0000313" key="11">
    <source>
        <dbReference type="EMBL" id="MFC0268137.1"/>
    </source>
</evidence>
<evidence type="ECO:0000256" key="3">
    <source>
        <dbReference type="ARBA" id="ARBA00022532"/>
    </source>
</evidence>
<evidence type="ECO:0000256" key="5">
    <source>
        <dbReference type="ARBA" id="ARBA00022842"/>
    </source>
</evidence>
<name>A0ABV6G565_9GAMM</name>
<organism evidence="11 12">
    <name type="scientific">Kushneria aurantia</name>
    <dbReference type="NCBI Taxonomy" id="504092"/>
    <lineage>
        <taxon>Bacteria</taxon>
        <taxon>Pseudomonadati</taxon>
        <taxon>Pseudomonadota</taxon>
        <taxon>Gammaproteobacteria</taxon>
        <taxon>Oceanospirillales</taxon>
        <taxon>Halomonadaceae</taxon>
        <taxon>Kushneria</taxon>
    </lineage>
</organism>
<dbReference type="RefSeq" id="WP_019952465.1">
    <property type="nucleotide sequence ID" value="NZ_JBHLVX010000036.1"/>
</dbReference>
<evidence type="ECO:0000313" key="12">
    <source>
        <dbReference type="Proteomes" id="UP001589814"/>
    </source>
</evidence>
<comment type="cofactor">
    <cofactor evidence="1">
        <name>Mg(2+)</name>
        <dbReference type="ChEBI" id="CHEBI:18420"/>
    </cofactor>
</comment>
<dbReference type="InterPro" id="IPR004436">
    <property type="entry name" value="Isocitrate_DH_NADP_mono"/>
</dbReference>
<dbReference type="GO" id="GO:0004450">
    <property type="term" value="F:isocitrate dehydrogenase (NADP+) activity"/>
    <property type="evidence" value="ECO:0007669"/>
    <property type="project" value="UniProtKB-EC"/>
</dbReference>
<dbReference type="EC" id="1.1.1.42" evidence="10"/>
<dbReference type="NCBIfam" id="TIGR00178">
    <property type="entry name" value="monomer_idh"/>
    <property type="match status" value="1"/>
</dbReference>
<evidence type="ECO:0000256" key="7">
    <source>
        <dbReference type="ARBA" id="ARBA00023002"/>
    </source>
</evidence>
<dbReference type="Gene3D" id="3.40.718.10">
    <property type="entry name" value="Isopropylmalate Dehydrogenase"/>
    <property type="match status" value="2"/>
</dbReference>
<keyword evidence="2 10" id="KW-0329">Glyoxylate bypass</keyword>
<keyword evidence="12" id="KW-1185">Reference proteome</keyword>
<comment type="caution">
    <text evidence="11">The sequence shown here is derived from an EMBL/GenBank/DDBJ whole genome shotgun (WGS) entry which is preliminary data.</text>
</comment>
<evidence type="ECO:0000256" key="4">
    <source>
        <dbReference type="ARBA" id="ARBA00022723"/>
    </source>
</evidence>
<reference evidence="11 12" key="1">
    <citation type="submission" date="2024-09" db="EMBL/GenBank/DDBJ databases">
        <authorList>
            <person name="Sun Q."/>
            <person name="Mori K."/>
        </authorList>
    </citation>
    <scope>NUCLEOTIDE SEQUENCE [LARGE SCALE GENOMIC DNA]</scope>
    <source>
        <strain evidence="11 12">CCM 7415</strain>
    </source>
</reference>
<dbReference type="Pfam" id="PF03971">
    <property type="entry name" value="IDH"/>
    <property type="match status" value="1"/>
</dbReference>
<evidence type="ECO:0000256" key="8">
    <source>
        <dbReference type="ARBA" id="ARBA00023554"/>
    </source>
</evidence>